<evidence type="ECO:0000256" key="1">
    <source>
        <dbReference type="SAM" id="Coils"/>
    </source>
</evidence>
<proteinExistence type="predicted"/>
<organism evidence="3 4">
    <name type="scientific">Serinus canaria</name>
    <name type="common">Island canary</name>
    <name type="synonym">Fringilla canaria</name>
    <dbReference type="NCBI Taxonomy" id="9135"/>
    <lineage>
        <taxon>Eukaryota</taxon>
        <taxon>Metazoa</taxon>
        <taxon>Chordata</taxon>
        <taxon>Craniata</taxon>
        <taxon>Vertebrata</taxon>
        <taxon>Euteleostomi</taxon>
        <taxon>Archelosauria</taxon>
        <taxon>Archosauria</taxon>
        <taxon>Dinosauria</taxon>
        <taxon>Saurischia</taxon>
        <taxon>Theropoda</taxon>
        <taxon>Coelurosauria</taxon>
        <taxon>Aves</taxon>
        <taxon>Neognathae</taxon>
        <taxon>Neoaves</taxon>
        <taxon>Telluraves</taxon>
        <taxon>Australaves</taxon>
        <taxon>Passeriformes</taxon>
        <taxon>Passeroidea</taxon>
        <taxon>Fringillidae</taxon>
        <taxon>Carduelinae</taxon>
        <taxon>Serinus</taxon>
    </lineage>
</organism>
<accession>A0A8C9L5Q1</accession>
<feature type="region of interest" description="Disordered" evidence="2">
    <location>
        <begin position="1"/>
        <end position="26"/>
    </location>
</feature>
<dbReference type="Proteomes" id="UP000694409">
    <property type="component" value="Unassembled WGS sequence"/>
</dbReference>
<reference evidence="3" key="1">
    <citation type="submission" date="2025-08" db="UniProtKB">
        <authorList>
            <consortium name="Ensembl"/>
        </authorList>
    </citation>
    <scope>IDENTIFICATION</scope>
</reference>
<protein>
    <submittedName>
        <fullName evidence="3">Coiled-coil domain containing 27</fullName>
    </submittedName>
</protein>
<reference evidence="3" key="2">
    <citation type="submission" date="2025-09" db="UniProtKB">
        <authorList>
            <consortium name="Ensembl"/>
        </authorList>
    </citation>
    <scope>IDENTIFICATION</scope>
</reference>
<dbReference type="PANTHER" id="PTHR18853:SF9">
    <property type="entry name" value="COILED-COIL DOMAIN-CONTAINING PROTEIN 27"/>
    <property type="match status" value="1"/>
</dbReference>
<dbReference type="PANTHER" id="PTHR18853">
    <property type="entry name" value="FORKHEAD-ASSOCIATED DOMAIN-CONTAINING PROTEIN 1-RELATED"/>
    <property type="match status" value="1"/>
</dbReference>
<name>A0A8C9L5Q1_SERCA</name>
<gene>
    <name evidence="3" type="primary">CCDC27</name>
</gene>
<evidence type="ECO:0000256" key="2">
    <source>
        <dbReference type="SAM" id="MobiDB-lite"/>
    </source>
</evidence>
<feature type="coiled-coil region" evidence="1">
    <location>
        <begin position="166"/>
        <end position="193"/>
    </location>
</feature>
<feature type="coiled-coil region" evidence="1">
    <location>
        <begin position="100"/>
        <end position="127"/>
    </location>
</feature>
<keyword evidence="4" id="KW-1185">Reference proteome</keyword>
<dbReference type="Ensembl" id="ENSSCAT00000001343.1">
    <property type="protein sequence ID" value="ENSSCAP00000001170.1"/>
    <property type="gene ID" value="ENSSCAG00000000981.1"/>
</dbReference>
<evidence type="ECO:0000313" key="3">
    <source>
        <dbReference type="Ensembl" id="ENSSCAP00000001170.1"/>
    </source>
</evidence>
<dbReference type="AlphaFoldDB" id="A0A8C9L5Q1"/>
<keyword evidence="1" id="KW-0175">Coiled coil</keyword>
<dbReference type="InterPro" id="IPR052642">
    <property type="entry name" value="CC-FHA_domain"/>
</dbReference>
<evidence type="ECO:0000313" key="4">
    <source>
        <dbReference type="Proteomes" id="UP000694409"/>
    </source>
</evidence>
<sequence length="300" mass="33981">MGGDHAVASAGSSGDEEGGMGDQGGHVEWQGQAQAQAGVGTCRAEETEIREYPELEGTHKDHQIQLLRRTPCIRTPSYPQGIQQGFALLTEIFSDFTGAISSLQRQMEIQESELRKIRSEKELLQKQLRLREVKLQAVSNRVRPKKAVMMMEERNYTLQEVNPFRLAEQDNIIHELERTNSQLQAEVVTTRRQFLEQKQAQRETQSKCEALQQTELQTRVFERYRNKIIQATFSVEGSQDPQGELTDDDVLEAMQVCGSSRQLPGVTILPKYKSASVLFSMHVSNNTFGRSPPKNQRVFS</sequence>